<reference evidence="4" key="1">
    <citation type="journal article" date="2019" name="Int. J. Syst. Evol. Microbiol.">
        <title>The Global Catalogue of Microorganisms (GCM) 10K type strain sequencing project: providing services to taxonomists for standard genome sequencing and annotation.</title>
        <authorList>
            <consortium name="The Broad Institute Genomics Platform"/>
            <consortium name="The Broad Institute Genome Sequencing Center for Infectious Disease"/>
            <person name="Wu L."/>
            <person name="Ma J."/>
        </authorList>
    </citation>
    <scope>NUCLEOTIDE SEQUENCE [LARGE SCALE GENOMIC DNA]</scope>
    <source>
        <strain evidence="4">JCM 10425</strain>
    </source>
</reference>
<protein>
    <submittedName>
        <fullName evidence="3">SRPBCC family protein</fullName>
    </submittedName>
</protein>
<dbReference type="EMBL" id="BAAAGX010000016">
    <property type="protein sequence ID" value="GAA0253245.1"/>
    <property type="molecule type" value="Genomic_DNA"/>
</dbReference>
<dbReference type="Pfam" id="PF08327">
    <property type="entry name" value="AHSA1"/>
    <property type="match status" value="1"/>
</dbReference>
<proteinExistence type="inferred from homology"/>
<accession>A0ABP3E5I9</accession>
<dbReference type="Gene3D" id="3.30.530.20">
    <property type="match status" value="1"/>
</dbReference>
<organism evidence="3 4">
    <name type="scientific">Cryptosporangium japonicum</name>
    <dbReference type="NCBI Taxonomy" id="80872"/>
    <lineage>
        <taxon>Bacteria</taxon>
        <taxon>Bacillati</taxon>
        <taxon>Actinomycetota</taxon>
        <taxon>Actinomycetes</taxon>
        <taxon>Cryptosporangiales</taxon>
        <taxon>Cryptosporangiaceae</taxon>
        <taxon>Cryptosporangium</taxon>
    </lineage>
</organism>
<sequence length="130" mass="14652">MLRAHTDPAVFVRWIGPDSLDNRIDYWDARTGGRWRFVSSRAGEEFAFHGSFHEIRPDRIVQTFTWEGDPDGVSLQTLRFADLGDGRTRLLTQSLVESFESRDAWLKSGMEVGLNEGYAALDGMLTDGAV</sequence>
<name>A0ABP3E5I9_9ACTN</name>
<evidence type="ECO:0000256" key="1">
    <source>
        <dbReference type="ARBA" id="ARBA00006817"/>
    </source>
</evidence>
<gene>
    <name evidence="3" type="ORF">GCM10009539_43060</name>
</gene>
<dbReference type="Proteomes" id="UP001500967">
    <property type="component" value="Unassembled WGS sequence"/>
</dbReference>
<evidence type="ECO:0000313" key="3">
    <source>
        <dbReference type="EMBL" id="GAA0253245.1"/>
    </source>
</evidence>
<evidence type="ECO:0000259" key="2">
    <source>
        <dbReference type="Pfam" id="PF08327"/>
    </source>
</evidence>
<keyword evidence="4" id="KW-1185">Reference proteome</keyword>
<dbReference type="SUPFAM" id="SSF55961">
    <property type="entry name" value="Bet v1-like"/>
    <property type="match status" value="1"/>
</dbReference>
<comment type="similarity">
    <text evidence="1">Belongs to the AHA1 family.</text>
</comment>
<feature type="domain" description="Activator of Hsp90 ATPase homologue 1/2-like C-terminal" evidence="2">
    <location>
        <begin position="3"/>
        <end position="125"/>
    </location>
</feature>
<evidence type="ECO:0000313" key="4">
    <source>
        <dbReference type="Proteomes" id="UP001500967"/>
    </source>
</evidence>
<dbReference type="InterPro" id="IPR013538">
    <property type="entry name" value="ASHA1/2-like_C"/>
</dbReference>
<comment type="caution">
    <text evidence="3">The sequence shown here is derived from an EMBL/GenBank/DDBJ whole genome shotgun (WGS) entry which is preliminary data.</text>
</comment>
<dbReference type="InterPro" id="IPR023393">
    <property type="entry name" value="START-like_dom_sf"/>
</dbReference>